<keyword evidence="4 7" id="KW-0573">Peptidoglycan synthesis</keyword>
<protein>
    <recommendedName>
        <fullName evidence="2 7">Glutamate racemase</fullName>
        <ecNumber evidence="2 7">5.1.1.3</ecNumber>
    </recommendedName>
</protein>
<evidence type="ECO:0000313" key="9">
    <source>
        <dbReference type="Proteomes" id="UP000005953"/>
    </source>
</evidence>
<dbReference type="InterPro" id="IPR018187">
    <property type="entry name" value="Asp/Glu_racemase_AS_1"/>
</dbReference>
<dbReference type="PROSITE" id="PS00923">
    <property type="entry name" value="ASP_GLU_RACEMASE_1"/>
    <property type="match status" value="1"/>
</dbReference>
<dbReference type="PANTHER" id="PTHR21198">
    <property type="entry name" value="GLUTAMATE RACEMASE"/>
    <property type="match status" value="1"/>
</dbReference>
<evidence type="ECO:0000256" key="2">
    <source>
        <dbReference type="ARBA" id="ARBA00013090"/>
    </source>
</evidence>
<feature type="binding site" evidence="7">
    <location>
        <begin position="38"/>
        <end position="39"/>
    </location>
    <ligand>
        <name>substrate</name>
    </ligand>
</feature>
<dbReference type="InterPro" id="IPR015942">
    <property type="entry name" value="Asp/Glu/hydantoin_racemase"/>
</dbReference>
<dbReference type="AlphaFoldDB" id="A4BEQ2"/>
<dbReference type="HAMAP" id="MF_00258">
    <property type="entry name" value="Glu_racemase"/>
    <property type="match status" value="1"/>
</dbReference>
<dbReference type="PANTHER" id="PTHR21198:SF2">
    <property type="entry name" value="GLUTAMATE RACEMASE"/>
    <property type="match status" value="1"/>
</dbReference>
<name>A4BEQ2_9GAMM</name>
<sequence length="257" mass="28013">MIGVFDSGLGGLTVLNSIRSLLPDQALIYVADQAYTPYGDQSEATVTQRSREISQWLIEQGCQLIVIACNTATAIAIDQLRREFSVPIVGVEPGVKPAALLSRTRKIGILATENTVASQRYQRLIQAFLPNVQVISQGCSGLADAIESDPEAIPALLQKYLCPLLDEGVDQVVLGCTHYPLIRSQIEQLAGARARVIDTSDAIAMEVRRRLPAKTSNDVVDVRWYTTKFDASQAGRLQHYDQLKALAGVQPEALNLP</sequence>
<dbReference type="SUPFAM" id="SSF53681">
    <property type="entry name" value="Aspartate/glutamate racemase"/>
    <property type="match status" value="2"/>
</dbReference>
<dbReference type="InterPro" id="IPR001920">
    <property type="entry name" value="Asp/Glu_race"/>
</dbReference>
<dbReference type="HOGENOM" id="CLU_052344_2_1_6"/>
<organism evidence="8 9">
    <name type="scientific">Reinekea blandensis MED297</name>
    <dbReference type="NCBI Taxonomy" id="314283"/>
    <lineage>
        <taxon>Bacteria</taxon>
        <taxon>Pseudomonadati</taxon>
        <taxon>Pseudomonadota</taxon>
        <taxon>Gammaproteobacteria</taxon>
        <taxon>Oceanospirillales</taxon>
        <taxon>Saccharospirillaceae</taxon>
        <taxon>Reinekea</taxon>
    </lineage>
</organism>
<evidence type="ECO:0000256" key="1">
    <source>
        <dbReference type="ARBA" id="ARBA00001602"/>
    </source>
</evidence>
<dbReference type="FunFam" id="3.40.50.1860:FF:000001">
    <property type="entry name" value="Glutamate racemase"/>
    <property type="match status" value="1"/>
</dbReference>
<feature type="binding site" evidence="7">
    <location>
        <begin position="70"/>
        <end position="71"/>
    </location>
    <ligand>
        <name>substrate</name>
    </ligand>
</feature>
<dbReference type="GO" id="GO:0008360">
    <property type="term" value="P:regulation of cell shape"/>
    <property type="evidence" value="ECO:0007669"/>
    <property type="project" value="UniProtKB-KW"/>
</dbReference>
<dbReference type="PROSITE" id="PS00924">
    <property type="entry name" value="ASP_GLU_RACEMASE_2"/>
    <property type="match status" value="1"/>
</dbReference>
<comment type="similarity">
    <text evidence="7">Belongs to the aspartate/glutamate racemases family.</text>
</comment>
<feature type="active site" description="Proton donor/acceptor" evidence="7">
    <location>
        <position position="176"/>
    </location>
</feature>
<dbReference type="GO" id="GO:0008881">
    <property type="term" value="F:glutamate racemase activity"/>
    <property type="evidence" value="ECO:0007669"/>
    <property type="project" value="UniProtKB-UniRule"/>
</dbReference>
<dbReference type="Pfam" id="PF01177">
    <property type="entry name" value="Asp_Glu_race"/>
    <property type="match status" value="1"/>
</dbReference>
<feature type="binding site" evidence="7">
    <location>
        <begin position="177"/>
        <end position="178"/>
    </location>
    <ligand>
        <name>substrate</name>
    </ligand>
</feature>
<keyword evidence="6 7" id="KW-0961">Cell wall biogenesis/degradation</keyword>
<feature type="binding site" evidence="7">
    <location>
        <begin position="6"/>
        <end position="7"/>
    </location>
    <ligand>
        <name>substrate</name>
    </ligand>
</feature>
<evidence type="ECO:0000256" key="4">
    <source>
        <dbReference type="ARBA" id="ARBA00022984"/>
    </source>
</evidence>
<comment type="pathway">
    <text evidence="7">Cell wall biogenesis; peptidoglycan biosynthesis.</text>
</comment>
<dbReference type="UniPathway" id="UPA00219"/>
<keyword evidence="5 7" id="KW-0413">Isomerase</keyword>
<dbReference type="Gene3D" id="3.40.50.1860">
    <property type="match status" value="2"/>
</dbReference>
<proteinExistence type="inferred from homology"/>
<accession>A4BEQ2</accession>
<dbReference type="NCBIfam" id="TIGR00067">
    <property type="entry name" value="glut_race"/>
    <property type="match status" value="1"/>
</dbReference>
<dbReference type="EMBL" id="AAOE01000010">
    <property type="protein sequence ID" value="EAR09479.1"/>
    <property type="molecule type" value="Genomic_DNA"/>
</dbReference>
<comment type="caution">
    <text evidence="8">The sequence shown here is derived from an EMBL/GenBank/DDBJ whole genome shotgun (WGS) entry which is preliminary data.</text>
</comment>
<gene>
    <name evidence="7" type="primary">murI</name>
    <name evidence="8" type="ORF">MED297_02627</name>
</gene>
<dbReference type="GO" id="GO:0009252">
    <property type="term" value="P:peptidoglycan biosynthetic process"/>
    <property type="evidence" value="ECO:0007669"/>
    <property type="project" value="UniProtKB-UniRule"/>
</dbReference>
<evidence type="ECO:0000313" key="8">
    <source>
        <dbReference type="EMBL" id="EAR09479.1"/>
    </source>
</evidence>
<evidence type="ECO:0000256" key="3">
    <source>
        <dbReference type="ARBA" id="ARBA00022960"/>
    </source>
</evidence>
<dbReference type="OrthoDB" id="9801055at2"/>
<reference evidence="8 9" key="1">
    <citation type="submission" date="2006-02" db="EMBL/GenBank/DDBJ databases">
        <authorList>
            <person name="Pinhassi J."/>
            <person name="Pedros-Alio C."/>
            <person name="Ferriera S."/>
            <person name="Johnson J."/>
            <person name="Kravitz S."/>
            <person name="Halpern A."/>
            <person name="Remington K."/>
            <person name="Beeson K."/>
            <person name="Tran B."/>
            <person name="Rogers Y.-H."/>
            <person name="Friedman R."/>
            <person name="Venter J.C."/>
        </authorList>
    </citation>
    <scope>NUCLEOTIDE SEQUENCE [LARGE SCALE GENOMIC DNA]</scope>
    <source>
        <strain evidence="8 9">MED297</strain>
    </source>
</reference>
<evidence type="ECO:0000256" key="7">
    <source>
        <dbReference type="HAMAP-Rule" id="MF_00258"/>
    </source>
</evidence>
<dbReference type="EC" id="5.1.1.3" evidence="2 7"/>
<evidence type="ECO:0000256" key="5">
    <source>
        <dbReference type="ARBA" id="ARBA00023235"/>
    </source>
</evidence>
<dbReference type="InterPro" id="IPR033134">
    <property type="entry name" value="Asp/Glu_racemase_AS_2"/>
</dbReference>
<dbReference type="RefSeq" id="WP_008047139.1">
    <property type="nucleotide sequence ID" value="NZ_CH724153.1"/>
</dbReference>
<comment type="catalytic activity">
    <reaction evidence="1 7">
        <text>L-glutamate = D-glutamate</text>
        <dbReference type="Rhea" id="RHEA:12813"/>
        <dbReference type="ChEBI" id="CHEBI:29985"/>
        <dbReference type="ChEBI" id="CHEBI:29986"/>
        <dbReference type="EC" id="5.1.1.3"/>
    </reaction>
</comment>
<comment type="function">
    <text evidence="7">Provides the (R)-glutamate required for cell wall biosynthesis.</text>
</comment>
<dbReference type="Proteomes" id="UP000005953">
    <property type="component" value="Unassembled WGS sequence"/>
</dbReference>
<dbReference type="InterPro" id="IPR004391">
    <property type="entry name" value="Glu_race"/>
</dbReference>
<evidence type="ECO:0000256" key="6">
    <source>
        <dbReference type="ARBA" id="ARBA00023316"/>
    </source>
</evidence>
<dbReference type="GO" id="GO:0071555">
    <property type="term" value="P:cell wall organization"/>
    <property type="evidence" value="ECO:0007669"/>
    <property type="project" value="UniProtKB-KW"/>
</dbReference>
<dbReference type="STRING" id="314283.MED297_02627"/>
<keyword evidence="9" id="KW-1185">Reference proteome</keyword>
<keyword evidence="3 7" id="KW-0133">Cell shape</keyword>
<feature type="active site" description="Proton donor/acceptor" evidence="7">
    <location>
        <position position="69"/>
    </location>
</feature>